<dbReference type="RefSeq" id="WP_249711436.1">
    <property type="nucleotide sequence ID" value="NZ_JAMFMB010000021.1"/>
</dbReference>
<keyword evidence="7 8" id="KW-0472">Membrane</keyword>
<dbReference type="InterPro" id="IPR002781">
    <property type="entry name" value="TM_pro_TauE-like"/>
</dbReference>
<evidence type="ECO:0000256" key="7">
    <source>
        <dbReference type="ARBA" id="ARBA00023136"/>
    </source>
</evidence>
<keyword evidence="4 8" id="KW-1003">Cell membrane</keyword>
<dbReference type="Pfam" id="PF01925">
    <property type="entry name" value="TauE"/>
    <property type="match status" value="1"/>
</dbReference>
<evidence type="ECO:0000313" key="9">
    <source>
        <dbReference type="EMBL" id="MCL6285037.1"/>
    </source>
</evidence>
<evidence type="ECO:0000256" key="5">
    <source>
        <dbReference type="ARBA" id="ARBA00022692"/>
    </source>
</evidence>
<dbReference type="Proteomes" id="UP001203880">
    <property type="component" value="Unassembled WGS sequence"/>
</dbReference>
<keyword evidence="6 8" id="KW-1133">Transmembrane helix</keyword>
<protein>
    <recommendedName>
        <fullName evidence="8">Probable membrane transporter protein</fullName>
    </recommendedName>
</protein>
<keyword evidence="10" id="KW-1185">Reference proteome</keyword>
<keyword evidence="3" id="KW-0813">Transport</keyword>
<accession>A0ABT0Q5F8</accession>
<proteinExistence type="inferred from homology"/>
<comment type="similarity">
    <text evidence="2 8">Belongs to the 4-toluene sulfonate uptake permease (TSUP) (TC 2.A.102) family.</text>
</comment>
<feature type="transmembrane region" description="Helical" evidence="8">
    <location>
        <begin position="174"/>
        <end position="192"/>
    </location>
</feature>
<comment type="subcellular location">
    <subcellularLocation>
        <location evidence="1 8">Cell membrane</location>
        <topology evidence="1 8">Multi-pass membrane protein</topology>
    </subcellularLocation>
</comment>
<keyword evidence="5 8" id="KW-0812">Transmembrane</keyword>
<feature type="transmembrane region" description="Helical" evidence="8">
    <location>
        <begin position="136"/>
        <end position="162"/>
    </location>
</feature>
<feature type="transmembrane region" description="Helical" evidence="8">
    <location>
        <begin position="228"/>
        <end position="248"/>
    </location>
</feature>
<dbReference type="InterPro" id="IPR052017">
    <property type="entry name" value="TSUP"/>
</dbReference>
<name>A0ABT0Q5F8_9RHOB</name>
<reference evidence="9" key="1">
    <citation type="submission" date="2022-05" db="EMBL/GenBank/DDBJ databases">
        <authorList>
            <person name="Park J.-S."/>
        </authorList>
    </citation>
    <scope>NUCLEOTIDE SEQUENCE</scope>
    <source>
        <strain evidence="9">2012CJ41-6</strain>
    </source>
</reference>
<organism evidence="9 10">
    <name type="scientific">Ruegeria spongiae</name>
    <dbReference type="NCBI Taxonomy" id="2942209"/>
    <lineage>
        <taxon>Bacteria</taxon>
        <taxon>Pseudomonadati</taxon>
        <taxon>Pseudomonadota</taxon>
        <taxon>Alphaproteobacteria</taxon>
        <taxon>Rhodobacterales</taxon>
        <taxon>Roseobacteraceae</taxon>
        <taxon>Ruegeria</taxon>
    </lineage>
</organism>
<evidence type="ECO:0000256" key="6">
    <source>
        <dbReference type="ARBA" id="ARBA00022989"/>
    </source>
</evidence>
<gene>
    <name evidence="9" type="ORF">M3P21_16010</name>
</gene>
<dbReference type="EMBL" id="JAMFMB010000021">
    <property type="protein sequence ID" value="MCL6285037.1"/>
    <property type="molecule type" value="Genomic_DNA"/>
</dbReference>
<feature type="transmembrane region" description="Helical" evidence="8">
    <location>
        <begin position="199"/>
        <end position="222"/>
    </location>
</feature>
<sequence>MTEHLLSLGSTDLLVLFGAALLAGCTRGFTGFGTAMVYLPLAGMVLDPVSAITTLIMMDILGPVPMLPKVLPHAHRADLTRLLVGTALAAPLGLAALFVMNPDLFRVLVSSVSLLMLAGLLLGWRYSGALGPRAVFGTGLVAGFLGGAVGMPGPPVIFVYMASPHPAQVIRANTTLFLLGYDILLVAFLALASRLDPAIALTGLLLTVPNMLGNLAGSALFVPDREKLYRSAAYALIFGVALAGLPIWT</sequence>
<feature type="transmembrane region" description="Helical" evidence="8">
    <location>
        <begin position="79"/>
        <end position="98"/>
    </location>
</feature>
<feature type="transmembrane region" description="Helical" evidence="8">
    <location>
        <begin position="38"/>
        <end position="58"/>
    </location>
</feature>
<feature type="transmembrane region" description="Helical" evidence="8">
    <location>
        <begin position="104"/>
        <end position="124"/>
    </location>
</feature>
<evidence type="ECO:0000256" key="4">
    <source>
        <dbReference type="ARBA" id="ARBA00022475"/>
    </source>
</evidence>
<dbReference type="PANTHER" id="PTHR30269">
    <property type="entry name" value="TRANSMEMBRANE PROTEIN YFCA"/>
    <property type="match status" value="1"/>
</dbReference>
<evidence type="ECO:0000256" key="1">
    <source>
        <dbReference type="ARBA" id="ARBA00004651"/>
    </source>
</evidence>
<evidence type="ECO:0000256" key="2">
    <source>
        <dbReference type="ARBA" id="ARBA00009142"/>
    </source>
</evidence>
<evidence type="ECO:0000313" key="10">
    <source>
        <dbReference type="Proteomes" id="UP001203880"/>
    </source>
</evidence>
<evidence type="ECO:0000256" key="3">
    <source>
        <dbReference type="ARBA" id="ARBA00022448"/>
    </source>
</evidence>
<comment type="caution">
    <text evidence="9">The sequence shown here is derived from an EMBL/GenBank/DDBJ whole genome shotgun (WGS) entry which is preliminary data.</text>
</comment>
<evidence type="ECO:0000256" key="8">
    <source>
        <dbReference type="RuleBase" id="RU363041"/>
    </source>
</evidence>
<dbReference type="PANTHER" id="PTHR30269:SF37">
    <property type="entry name" value="MEMBRANE TRANSPORTER PROTEIN"/>
    <property type="match status" value="1"/>
</dbReference>